<name>A0A1G5R941_PHOLU</name>
<feature type="transmembrane region" description="Helical" evidence="1">
    <location>
        <begin position="391"/>
        <end position="408"/>
    </location>
</feature>
<evidence type="ECO:0000259" key="2">
    <source>
        <dbReference type="Pfam" id="PF07916"/>
    </source>
</evidence>
<feature type="transmembrane region" description="Helical" evidence="1">
    <location>
        <begin position="361"/>
        <end position="384"/>
    </location>
</feature>
<evidence type="ECO:0000256" key="1">
    <source>
        <dbReference type="SAM" id="Phobius"/>
    </source>
</evidence>
<feature type="transmembrane region" description="Helical" evidence="1">
    <location>
        <begin position="338"/>
        <end position="355"/>
    </location>
</feature>
<reference evidence="4" key="1">
    <citation type="submission" date="2016-10" db="EMBL/GenBank/DDBJ databases">
        <authorList>
            <person name="Varghese N."/>
            <person name="Submissions S."/>
        </authorList>
    </citation>
    <scope>NUCLEOTIDE SEQUENCE [LARGE SCALE GENOMIC DNA]</scope>
    <source>
        <strain evidence="4">ATCC 29999</strain>
    </source>
</reference>
<keyword evidence="1" id="KW-1133">Transmembrane helix</keyword>
<dbReference type="Proteomes" id="UP000183223">
    <property type="component" value="Unassembled WGS sequence"/>
</dbReference>
<protein>
    <submittedName>
        <fullName evidence="3">TraG-like protein, N-terminal region</fullName>
    </submittedName>
</protein>
<dbReference type="GeneID" id="45657290"/>
<keyword evidence="4" id="KW-1185">Reference proteome</keyword>
<feature type="transmembrane region" description="Helical" evidence="1">
    <location>
        <begin position="21"/>
        <end position="45"/>
    </location>
</feature>
<feature type="transmembrane region" description="Helical" evidence="1">
    <location>
        <begin position="443"/>
        <end position="467"/>
    </location>
</feature>
<dbReference type="InterPro" id="IPR012931">
    <property type="entry name" value="TraG_N_Proteobacteria"/>
</dbReference>
<evidence type="ECO:0000313" key="3">
    <source>
        <dbReference type="EMBL" id="SCZ70592.1"/>
    </source>
</evidence>
<dbReference type="EMBL" id="FMWJ01000020">
    <property type="protein sequence ID" value="SCZ70592.1"/>
    <property type="molecule type" value="Genomic_DNA"/>
</dbReference>
<keyword evidence="1" id="KW-0812">Transmembrane</keyword>
<sequence>MTTYSYLEYFLTLLGWMVNNGLWNVLLATGLFVLPLTFKMIGIWLKVREEGEDEGNKGMLSVTRIENTLYGAFLVMIACCVPLVNVSLSTITYDDSRAKSCGTWTPKPAETGYASVISSLEGKTAAAPVWWILVHQISKGVTQAAIASLPCRPDLRQLRFEVQHTQINNPALAQILQDFTHDCYALALYQWKRRDEGKTLDEAVLRDIEWLGSKTFLNGAGYYDALQSKTPRPDFPWKPRCDDGFANTGQGGYPTCKEWWSDSQVGLEKRIMAQAEPGMWFRLSAALKLMGKETSEYKEAVIRRLVSPENLTTSQGGHVYAGYGGNADFTLMNSVGRLASLGGMSLGSLAAFPAFDAMRQALPMVQAVILMAVTIILPLIIVFAVYEYKTVITLTFVVFALNFLTFWWELARWLDSWLLEALYGSDTHSRWNMAGFQNSTDDIIMSFVMGAMFIVLPALWMGALSWAGIRVGGALENTALRHGTSEAQSSGAKIGESVSNKIMK</sequence>
<dbReference type="AlphaFoldDB" id="A0A1G5R941"/>
<dbReference type="Pfam" id="PF07916">
    <property type="entry name" value="TraG_N"/>
    <property type="match status" value="1"/>
</dbReference>
<feature type="domain" description="TraG N-terminal Proteobacteria" evidence="2">
    <location>
        <begin position="8"/>
        <end position="485"/>
    </location>
</feature>
<evidence type="ECO:0000313" key="4">
    <source>
        <dbReference type="Proteomes" id="UP000183223"/>
    </source>
</evidence>
<gene>
    <name evidence="3" type="ORF">SAMN02982990_03533</name>
</gene>
<feature type="transmembrane region" description="Helical" evidence="1">
    <location>
        <begin position="69"/>
        <end position="88"/>
    </location>
</feature>
<accession>A0A1G5R941</accession>
<dbReference type="OrthoDB" id="5645662at2"/>
<proteinExistence type="predicted"/>
<keyword evidence="1" id="KW-0472">Membrane</keyword>
<dbReference type="RefSeq" id="WP_049584407.1">
    <property type="nucleotide sequence ID" value="NZ_CAWQXX010000019.1"/>
</dbReference>
<organism evidence="3 4">
    <name type="scientific">Photorhabdus luminescens</name>
    <name type="common">Xenorhabdus luminescens</name>
    <dbReference type="NCBI Taxonomy" id="29488"/>
    <lineage>
        <taxon>Bacteria</taxon>
        <taxon>Pseudomonadati</taxon>
        <taxon>Pseudomonadota</taxon>
        <taxon>Gammaproteobacteria</taxon>
        <taxon>Enterobacterales</taxon>
        <taxon>Morganellaceae</taxon>
        <taxon>Photorhabdus</taxon>
    </lineage>
</organism>